<reference evidence="3 4" key="1">
    <citation type="submission" date="2019-05" db="EMBL/GenBank/DDBJ databases">
        <title>Colwellia ponticola sp. nov., isolated from seawater.</title>
        <authorList>
            <person name="Yoon J.-H."/>
        </authorList>
    </citation>
    <scope>NUCLEOTIDE SEQUENCE [LARGE SCALE GENOMIC DNA]</scope>
    <source>
        <strain evidence="3 4">OISW-25</strain>
    </source>
</reference>
<feature type="domain" description="6-hydroxymethylpterin diphosphokinase MptE-like" evidence="1">
    <location>
        <begin position="260"/>
        <end position="440"/>
    </location>
</feature>
<dbReference type="Pfam" id="PF01973">
    <property type="entry name" value="MptE-like"/>
    <property type="match status" value="1"/>
</dbReference>
<proteinExistence type="predicted"/>
<dbReference type="InterPro" id="IPR002826">
    <property type="entry name" value="MptE-like"/>
</dbReference>
<accession>A0A8H2PLP8</accession>
<protein>
    <submittedName>
        <fullName evidence="3">DUF115 domain-containing protein</fullName>
    </submittedName>
</protein>
<sequence length="671" mass="76646">MLMEDQSIIIQKMLMQATLAANLDALKVYIPDIYEEFKSYQPQSSGAAIDENGQINLFNNDAFVYEDAKEFAKQQVALFIKDPAMMTYTLDHQEDKDIYFDHAHILKKISHKRKNDVKETLKRPIDEDKIDCVCMIGAGLGYQIEELFNQKNIINFFLCEPSKDVFYAMLHCIELRGIIEGCISLGGTFTVRIGGSSAGIINAISNMLHQQGHFNLSRMFFFRHYLSDTTTDTIKLIREIGHRWTAGWGFMEDEIISITHTLTNIQSGYKICKKEHLNNNKIATKPVFIVANGPSFDTSVEFLQKNSDNIIIVSCGTGLKALLKNNIKPDIHIEMERTASLLPYIEVIEKQQEDKDIKLKDIQIIALNTVYPKLLSRFKTPLLLTKLNDAGGKLIQQYDTLNMYAAPDYSNPTVSNTALAVVTSLGFKNLYLVGVDLGYKSSEHHHSKDSIYYDEVFNDFNDTVKADENMKVEGNFCDSVYTTDILDMSRANIEMLLQSNVEVTVSNCSDGAKIAGCTPVPLTELNSFSKFTDKTLLLEELLASSFDNKQFTVKKLDRAISNSFQEVKVILEELMKFINGKIENRNDLSEAFHLQNKLLMKLKSRDEYKVSYWLMQGTFRYFQAYIMTNSYYYDDPIEQKEFITFSLKELRGHINSLYKELVLTYNKPSKA</sequence>
<dbReference type="Pfam" id="PF20157">
    <property type="entry name" value="Maf_flag10_N"/>
    <property type="match status" value="1"/>
</dbReference>
<name>A0A8H2PLP8_9GAMM</name>
<keyword evidence="4" id="KW-1185">Reference proteome</keyword>
<dbReference type="EMBL" id="SZVP01000009">
    <property type="protein sequence ID" value="TMM44962.1"/>
    <property type="molecule type" value="Genomic_DNA"/>
</dbReference>
<dbReference type="PANTHER" id="PTHR41786">
    <property type="entry name" value="MOTILITY ACCESSORY FACTOR MAF"/>
    <property type="match status" value="1"/>
</dbReference>
<dbReference type="Gene3D" id="3.90.1480.10">
    <property type="entry name" value="Alpha-2,3-sialyltransferase"/>
    <property type="match status" value="1"/>
</dbReference>
<feature type="domain" description="Glycosyltransferase Maf N-terminal" evidence="2">
    <location>
        <begin position="20"/>
        <end position="239"/>
    </location>
</feature>
<evidence type="ECO:0000313" key="4">
    <source>
        <dbReference type="Proteomes" id="UP000307702"/>
    </source>
</evidence>
<dbReference type="InterPro" id="IPR045376">
    <property type="entry name" value="Maf_N"/>
</dbReference>
<comment type="caution">
    <text evidence="3">The sequence shown here is derived from an EMBL/GenBank/DDBJ whole genome shotgun (WGS) entry which is preliminary data.</text>
</comment>
<dbReference type="AlphaFoldDB" id="A0A8H2PLP8"/>
<dbReference type="OrthoDB" id="7254531at2"/>
<evidence type="ECO:0000259" key="2">
    <source>
        <dbReference type="Pfam" id="PF20157"/>
    </source>
</evidence>
<dbReference type="PANTHER" id="PTHR41786:SF1">
    <property type="entry name" value="6-HYDROXYMETHYLPTERIN DIPHOSPHOKINASE MPTE-LIKE DOMAIN-CONTAINING PROTEIN"/>
    <property type="match status" value="1"/>
</dbReference>
<evidence type="ECO:0000313" key="3">
    <source>
        <dbReference type="EMBL" id="TMM44962.1"/>
    </source>
</evidence>
<dbReference type="Proteomes" id="UP000307702">
    <property type="component" value="Unassembled WGS sequence"/>
</dbReference>
<gene>
    <name evidence="3" type="ORF">FCS21_10785</name>
</gene>
<evidence type="ECO:0000259" key="1">
    <source>
        <dbReference type="Pfam" id="PF01973"/>
    </source>
</evidence>
<organism evidence="3 4">
    <name type="scientific">Colwellia ponticola</name>
    <dbReference type="NCBI Taxonomy" id="2304625"/>
    <lineage>
        <taxon>Bacteria</taxon>
        <taxon>Pseudomonadati</taxon>
        <taxon>Pseudomonadota</taxon>
        <taxon>Gammaproteobacteria</taxon>
        <taxon>Alteromonadales</taxon>
        <taxon>Colwelliaceae</taxon>
        <taxon>Colwellia</taxon>
    </lineage>
</organism>